<evidence type="ECO:0000256" key="6">
    <source>
        <dbReference type="ARBA" id="ARBA00023004"/>
    </source>
</evidence>
<dbReference type="RefSeq" id="WP_373656807.1">
    <property type="nucleotide sequence ID" value="NZ_JBGUAW010000010.1"/>
</dbReference>
<proteinExistence type="inferred from homology"/>
<dbReference type="Proteomes" id="UP001575181">
    <property type="component" value="Unassembled WGS sequence"/>
</dbReference>
<dbReference type="InterPro" id="IPR013130">
    <property type="entry name" value="Fe3_Rdtase_TM_dom"/>
</dbReference>
<evidence type="ECO:0000313" key="11">
    <source>
        <dbReference type="Proteomes" id="UP001575181"/>
    </source>
</evidence>
<comment type="caution">
    <text evidence="10">The sequence shown here is derived from an EMBL/GenBank/DDBJ whole genome shotgun (WGS) entry which is preliminary data.</text>
</comment>
<keyword evidence="3 8" id="KW-0349">Heme</keyword>
<accession>A0ABV4TY43</accession>
<comment type="cofactor">
    <cofactor evidence="8">
        <name>FMN</name>
        <dbReference type="ChEBI" id="CHEBI:58210"/>
    </cofactor>
    <text evidence="8">Binds 1 FMN per subunit.</text>
</comment>
<evidence type="ECO:0000256" key="2">
    <source>
        <dbReference type="ARBA" id="ARBA00022448"/>
    </source>
</evidence>
<feature type="transmembrane region" description="Helical" evidence="8">
    <location>
        <begin position="47"/>
        <end position="63"/>
    </location>
</feature>
<feature type="transmembrane region" description="Helical" evidence="8">
    <location>
        <begin position="75"/>
        <end position="93"/>
    </location>
</feature>
<keyword evidence="2 8" id="KW-0813">Transport</keyword>
<evidence type="ECO:0000256" key="1">
    <source>
        <dbReference type="ARBA" id="ARBA00004141"/>
    </source>
</evidence>
<protein>
    <recommendedName>
        <fullName evidence="8">Protein-methionine-sulfoxide reductase heme-binding subunit MsrQ</fullName>
    </recommendedName>
    <alternativeName>
        <fullName evidence="8">Flavocytochrome MsrQ</fullName>
    </alternativeName>
</protein>
<comment type="subunit">
    <text evidence="8">Heterodimer of a catalytic subunit (MsrP) and a heme-binding subunit (MsrQ).</text>
</comment>
<keyword evidence="6 8" id="KW-0408">Iron</keyword>
<keyword evidence="8" id="KW-0285">Flavoprotein</keyword>
<dbReference type="HAMAP" id="MF_01207">
    <property type="entry name" value="MsrQ"/>
    <property type="match status" value="1"/>
</dbReference>
<keyword evidence="8" id="KW-0249">Electron transport</keyword>
<evidence type="ECO:0000256" key="3">
    <source>
        <dbReference type="ARBA" id="ARBA00022617"/>
    </source>
</evidence>
<keyword evidence="7 8" id="KW-0472">Membrane</keyword>
<comment type="similarity">
    <text evidence="8">Belongs to the MsrQ family.</text>
</comment>
<feature type="transmembrane region" description="Helical" evidence="8">
    <location>
        <begin position="171"/>
        <end position="191"/>
    </location>
</feature>
<evidence type="ECO:0000256" key="4">
    <source>
        <dbReference type="ARBA" id="ARBA00022692"/>
    </source>
</evidence>
<comment type="cofactor">
    <cofactor evidence="8">
        <name>heme b</name>
        <dbReference type="ChEBI" id="CHEBI:60344"/>
    </cofactor>
    <text evidence="8">Binds 1 heme b (iron(II)-protoporphyrin IX) group per subunit.</text>
</comment>
<reference evidence="10 11" key="1">
    <citation type="submission" date="2024-08" db="EMBL/GenBank/DDBJ databases">
        <title>Whole-genome sequencing of halo(alkali)philic microorganisms from hypersaline lakes.</title>
        <authorList>
            <person name="Sorokin D.Y."/>
            <person name="Merkel A.Y."/>
            <person name="Messina E."/>
            <person name="Yakimov M."/>
        </authorList>
    </citation>
    <scope>NUCLEOTIDE SEQUENCE [LARGE SCALE GENOMIC DNA]</scope>
    <source>
        <strain evidence="10 11">Cl-TMA</strain>
    </source>
</reference>
<comment type="subcellular location">
    <subcellularLocation>
        <location evidence="8">Cell membrane</location>
        <topology evidence="8">Multi-pass membrane protein</topology>
    </subcellularLocation>
    <subcellularLocation>
        <location evidence="1">Membrane</location>
        <topology evidence="1">Multi-pass membrane protein</topology>
    </subcellularLocation>
</comment>
<sequence>MPGFPVRSLVFAAALVPLGLLILETFQGTLGPNPASALIDRTGEWALHLLLITLAVTPLRRVSGWRWPGKVRRQLGLFAFFYTLLHFAAYAAFDQSLRLSAIWLDLWDRPFITVGFVAMIGLIPLAATSTTAAMIRMGAWWPRLHRSVYLLAVLSVLHYYLLVKADIREPLIYALILGILLGLRMLPRSWLRRMNPTRRGRAQAQAAPRR</sequence>
<organism evidence="10 11">
    <name type="scientific">Thiohalorhabdus methylotrophus</name>
    <dbReference type="NCBI Taxonomy" id="3242694"/>
    <lineage>
        <taxon>Bacteria</taxon>
        <taxon>Pseudomonadati</taxon>
        <taxon>Pseudomonadota</taxon>
        <taxon>Gammaproteobacteria</taxon>
        <taxon>Thiohalorhabdales</taxon>
        <taxon>Thiohalorhabdaceae</taxon>
        <taxon>Thiohalorhabdus</taxon>
    </lineage>
</organism>
<keyword evidence="5 8" id="KW-1133">Transmembrane helix</keyword>
<comment type="caution">
    <text evidence="8">Lacks conserved residue(s) required for the propagation of feature annotation.</text>
</comment>
<keyword evidence="8" id="KW-0288">FMN</keyword>
<feature type="domain" description="Ferric oxidoreductase" evidence="9">
    <location>
        <begin position="42"/>
        <end position="155"/>
    </location>
</feature>
<keyword evidence="11" id="KW-1185">Reference proteome</keyword>
<dbReference type="PANTHER" id="PTHR36964:SF1">
    <property type="entry name" value="PROTEIN-METHIONINE-SULFOXIDE REDUCTASE HEME-BINDING SUBUNIT MSRQ"/>
    <property type="match status" value="1"/>
</dbReference>
<keyword evidence="4 8" id="KW-0812">Transmembrane</keyword>
<feature type="transmembrane region" description="Helical" evidence="8">
    <location>
        <begin position="147"/>
        <end position="165"/>
    </location>
</feature>
<name>A0ABV4TY43_9GAMM</name>
<feature type="transmembrane region" description="Helical" evidence="8">
    <location>
        <begin position="113"/>
        <end position="135"/>
    </location>
</feature>
<evidence type="ECO:0000256" key="7">
    <source>
        <dbReference type="ARBA" id="ARBA00023136"/>
    </source>
</evidence>
<evidence type="ECO:0000256" key="5">
    <source>
        <dbReference type="ARBA" id="ARBA00022989"/>
    </source>
</evidence>
<keyword evidence="8" id="KW-0479">Metal-binding</keyword>
<comment type="function">
    <text evidence="8">Part of the MsrPQ system that repairs oxidized periplasmic proteins containing methionine sulfoxide residues (Met-O), using respiratory chain electrons. Thus protects these proteins from oxidative-stress damage caused by reactive species of oxygen and chlorine generated by the host defense mechanisms. MsrPQ is essential for the maintenance of envelope integrity under bleach stress, rescuing a wide series of structurally unrelated periplasmic proteins from methionine oxidation. MsrQ provides electrons for reduction to the reductase catalytic subunit MsrP, using the quinone pool of the respiratory chain.</text>
</comment>
<dbReference type="InterPro" id="IPR022837">
    <property type="entry name" value="MsrQ-like"/>
</dbReference>
<dbReference type="PANTHER" id="PTHR36964">
    <property type="entry name" value="PROTEIN-METHIONINE-SULFOXIDE REDUCTASE HEME-BINDING SUBUNIT MSRQ"/>
    <property type="match status" value="1"/>
</dbReference>
<evidence type="ECO:0000313" key="10">
    <source>
        <dbReference type="EMBL" id="MFA9462019.1"/>
    </source>
</evidence>
<dbReference type="EMBL" id="JBGUAW010000010">
    <property type="protein sequence ID" value="MFA9462019.1"/>
    <property type="molecule type" value="Genomic_DNA"/>
</dbReference>
<gene>
    <name evidence="8" type="primary">msrQ</name>
    <name evidence="10" type="ORF">ACERLL_14435</name>
</gene>
<evidence type="ECO:0000256" key="8">
    <source>
        <dbReference type="HAMAP-Rule" id="MF_01207"/>
    </source>
</evidence>
<dbReference type="Pfam" id="PF01794">
    <property type="entry name" value="Ferric_reduct"/>
    <property type="match status" value="1"/>
</dbReference>
<evidence type="ECO:0000259" key="9">
    <source>
        <dbReference type="Pfam" id="PF01794"/>
    </source>
</evidence>
<keyword evidence="8" id="KW-1003">Cell membrane</keyword>